<evidence type="ECO:0000256" key="3">
    <source>
        <dbReference type="ARBA" id="ARBA00022630"/>
    </source>
</evidence>
<dbReference type="Gene3D" id="3.50.50.60">
    <property type="entry name" value="FAD/NAD(P)-binding domain"/>
    <property type="match status" value="2"/>
</dbReference>
<keyword evidence="3" id="KW-0285">Flavoprotein</keyword>
<evidence type="ECO:0000313" key="8">
    <source>
        <dbReference type="EMBL" id="KSZ58347.1"/>
    </source>
</evidence>
<organism evidence="8 9">
    <name type="scientific">Rhodococcus pyridinivorans KG-16</name>
    <dbReference type="NCBI Taxonomy" id="1441730"/>
    <lineage>
        <taxon>Bacteria</taxon>
        <taxon>Bacillati</taxon>
        <taxon>Actinomycetota</taxon>
        <taxon>Actinomycetes</taxon>
        <taxon>Mycobacteriales</taxon>
        <taxon>Nocardiaceae</taxon>
        <taxon>Rhodococcus</taxon>
    </lineage>
</organism>
<dbReference type="InterPro" id="IPR020946">
    <property type="entry name" value="Flavin_mOase-like"/>
</dbReference>
<comment type="caution">
    <text evidence="8">The sequence shown here is derived from an EMBL/GenBank/DDBJ whole genome shotgun (WGS) entry which is preliminary data.</text>
</comment>
<evidence type="ECO:0000256" key="2">
    <source>
        <dbReference type="ARBA" id="ARBA00010139"/>
    </source>
</evidence>
<name>A0A0V9UK13_9NOCA</name>
<keyword evidence="6" id="KW-0560">Oxidoreductase</keyword>
<evidence type="ECO:0000256" key="6">
    <source>
        <dbReference type="ARBA" id="ARBA00023002"/>
    </source>
</evidence>
<protein>
    <submittedName>
        <fullName evidence="8">FAD-containing monooxygenase EthA</fullName>
    </submittedName>
</protein>
<dbReference type="Pfam" id="PF13450">
    <property type="entry name" value="NAD_binding_8"/>
    <property type="match status" value="1"/>
</dbReference>
<dbReference type="AlphaFoldDB" id="A0A0V9UK13"/>
<evidence type="ECO:0000313" key="9">
    <source>
        <dbReference type="Proteomes" id="UP000053060"/>
    </source>
</evidence>
<dbReference type="Pfam" id="PF00743">
    <property type="entry name" value="FMO-like"/>
    <property type="match status" value="1"/>
</dbReference>
<dbReference type="InterPro" id="IPR051820">
    <property type="entry name" value="FAD-binding_MO"/>
</dbReference>
<comment type="cofactor">
    <cofactor evidence="1">
        <name>FAD</name>
        <dbReference type="ChEBI" id="CHEBI:57692"/>
    </cofactor>
</comment>
<sequence length="480" mass="54145">MRVEHIDVLIVGAGLSGIDAGYRLQTQCPDLGYAILESRDAIGGTWDLFRYPGIRSDSDMYTLGFPFRPWRGEKSIADGPDILQYIRDTAAEFGIDRRIRFGHKVIDASWSSEDARWTVRASTGQGTVEMSCSFLYLCSGYYSYESGYLPDIPGLQDFAGTVVHPQFWPENLDYEGKKIVVIGSGATAVTLVPALAEKAEHVTMLQRSPTYVMSLPARDPIATRIRRLLPDRVAHRAVRTKNVVVNLGFYQFCQRFPSVAKRVLRTLTERRLRGRIPVDPHFSPRYDPWDQRLCVVPDSDLFRTLRAEKAEIVTDRIDTVTEKSVRLESGRELEAEILIPATGLQLVPAGGIEFVVDGEKIDLSTRFIYRGMMLDGLPNAAMCLGYTNASWTLRADLASLYVCRLLRYMRRNGYRSAVPRYSGDGRTRPLLGLDAGYIHRAEGALPKQGSRSPWLMRQNYLLDLPTMRLGRIDESMQFTP</sequence>
<keyword evidence="4" id="KW-0274">FAD</keyword>
<dbReference type="GO" id="GO:0004499">
    <property type="term" value="F:N,N-dimethylaniline monooxygenase activity"/>
    <property type="evidence" value="ECO:0007669"/>
    <property type="project" value="InterPro"/>
</dbReference>
<evidence type="ECO:0000256" key="7">
    <source>
        <dbReference type="ARBA" id="ARBA00023033"/>
    </source>
</evidence>
<dbReference type="EMBL" id="AZXY01000006">
    <property type="protein sequence ID" value="KSZ58347.1"/>
    <property type="molecule type" value="Genomic_DNA"/>
</dbReference>
<dbReference type="InterPro" id="IPR036188">
    <property type="entry name" value="FAD/NAD-bd_sf"/>
</dbReference>
<reference evidence="9" key="1">
    <citation type="submission" date="2015-01" db="EMBL/GenBank/DDBJ databases">
        <title>Draft genome sequence of Rhodococcus pyridinivorans strain KG-16, a hydrocarbon-degrading bacterium.</title>
        <authorList>
            <person name="Aggarwal R.K."/>
            <person name="Dawar C."/>
        </authorList>
    </citation>
    <scope>NUCLEOTIDE SEQUENCE [LARGE SCALE GENOMIC DNA]</scope>
    <source>
        <strain evidence="9">KG-16</strain>
    </source>
</reference>
<dbReference type="FunFam" id="3.50.50.60:FF:000228">
    <property type="entry name" value="FAD-containing monooxygenase EthA"/>
    <property type="match status" value="1"/>
</dbReference>
<keyword evidence="7 8" id="KW-0503">Monooxygenase</keyword>
<dbReference type="RefSeq" id="WP_060652447.1">
    <property type="nucleotide sequence ID" value="NZ_AZXY01000006.1"/>
</dbReference>
<dbReference type="SUPFAM" id="SSF51905">
    <property type="entry name" value="FAD/NAD(P)-binding domain"/>
    <property type="match status" value="1"/>
</dbReference>
<comment type="similarity">
    <text evidence="2">Belongs to the FAD-binding monooxygenase family.</text>
</comment>
<dbReference type="GO" id="GO:0050660">
    <property type="term" value="F:flavin adenine dinucleotide binding"/>
    <property type="evidence" value="ECO:0007669"/>
    <property type="project" value="InterPro"/>
</dbReference>
<dbReference type="Proteomes" id="UP000053060">
    <property type="component" value="Unassembled WGS sequence"/>
</dbReference>
<reference evidence="8 9" key="2">
    <citation type="journal article" date="2016" name="Genome Announc.">
        <title>Draft Genome Sequence of a Versatile Hydrocarbon-Degrading Bacterium, Rhodococcus pyridinivorans Strain KG-16, Collected from Oil Fields in India.</title>
        <authorList>
            <person name="Aggarwal R.K."/>
            <person name="Dawar C."/>
            <person name="Phanindranath R."/>
            <person name="Mutnuri L."/>
            <person name="Dayal A.M."/>
        </authorList>
    </citation>
    <scope>NUCLEOTIDE SEQUENCE [LARGE SCALE GENOMIC DNA]</scope>
    <source>
        <strain evidence="8 9">KG-16</strain>
    </source>
</reference>
<keyword evidence="5" id="KW-0521">NADP</keyword>
<proteinExistence type="inferred from homology"/>
<accession>A0A0V9UK13</accession>
<dbReference type="PANTHER" id="PTHR43872">
    <property type="entry name" value="MONOOXYGENASE, PUTATIVE (AFU_ORTHOLOGUE AFUA_8G02570)-RELATED"/>
    <property type="match status" value="1"/>
</dbReference>
<dbReference type="PATRIC" id="fig|1441730.3.peg.2987"/>
<evidence type="ECO:0000256" key="5">
    <source>
        <dbReference type="ARBA" id="ARBA00022857"/>
    </source>
</evidence>
<evidence type="ECO:0000256" key="4">
    <source>
        <dbReference type="ARBA" id="ARBA00022827"/>
    </source>
</evidence>
<dbReference type="PANTHER" id="PTHR43872:SF1">
    <property type="entry name" value="MONOOXYGENASE, PUTATIVE (AFU_ORTHOLOGUE AFUA_8G02570)-RELATED"/>
    <property type="match status" value="1"/>
</dbReference>
<dbReference type="GO" id="GO:0050661">
    <property type="term" value="F:NADP binding"/>
    <property type="evidence" value="ECO:0007669"/>
    <property type="project" value="InterPro"/>
</dbReference>
<evidence type="ECO:0000256" key="1">
    <source>
        <dbReference type="ARBA" id="ARBA00001974"/>
    </source>
</evidence>
<gene>
    <name evidence="8" type="ORF">Z045_14370</name>
</gene>